<dbReference type="PANTHER" id="PTHR11076">
    <property type="entry name" value="DNA REPAIR POLYMERASE UMUC / TRANSFERASE FAMILY MEMBER"/>
    <property type="match status" value="1"/>
</dbReference>
<keyword evidence="19" id="KW-1185">Reference proteome</keyword>
<organism evidence="18 19">
    <name type="scientific">Paramicrobacterium humi</name>
    <dbReference type="NCBI Taxonomy" id="640635"/>
    <lineage>
        <taxon>Bacteria</taxon>
        <taxon>Bacillati</taxon>
        <taxon>Actinomycetota</taxon>
        <taxon>Actinomycetes</taxon>
        <taxon>Micrococcales</taxon>
        <taxon>Microbacteriaceae</taxon>
        <taxon>Paramicrobacterium</taxon>
    </lineage>
</organism>
<accession>A0A1H4TRT4</accession>
<keyword evidence="6 16" id="KW-0548">Nucleotidyltransferase</keyword>
<dbReference type="GO" id="GO:0000287">
    <property type="term" value="F:magnesium ion binding"/>
    <property type="evidence" value="ECO:0007669"/>
    <property type="project" value="UniProtKB-UniRule"/>
</dbReference>
<proteinExistence type="inferred from homology"/>
<dbReference type="InterPro" id="IPR043502">
    <property type="entry name" value="DNA/RNA_pol_sf"/>
</dbReference>
<evidence type="ECO:0000313" key="19">
    <source>
        <dbReference type="Proteomes" id="UP000199183"/>
    </source>
</evidence>
<dbReference type="GO" id="GO:0003684">
    <property type="term" value="F:damaged DNA binding"/>
    <property type="evidence" value="ECO:0007669"/>
    <property type="project" value="InterPro"/>
</dbReference>
<dbReference type="NCBIfam" id="NF002677">
    <property type="entry name" value="PRK02406.1"/>
    <property type="match status" value="1"/>
</dbReference>
<dbReference type="GO" id="GO:0009432">
    <property type="term" value="P:SOS response"/>
    <property type="evidence" value="ECO:0007669"/>
    <property type="project" value="TreeGrafter"/>
</dbReference>
<dbReference type="PROSITE" id="PS50173">
    <property type="entry name" value="UMUC"/>
    <property type="match status" value="1"/>
</dbReference>
<dbReference type="STRING" id="640635.SAMN04489806_3297"/>
<evidence type="ECO:0000256" key="13">
    <source>
        <dbReference type="ARBA" id="ARBA00023204"/>
    </source>
</evidence>
<comment type="catalytic activity">
    <reaction evidence="15 16">
        <text>DNA(n) + a 2'-deoxyribonucleoside 5'-triphosphate = DNA(n+1) + diphosphate</text>
        <dbReference type="Rhea" id="RHEA:22508"/>
        <dbReference type="Rhea" id="RHEA-COMP:17339"/>
        <dbReference type="Rhea" id="RHEA-COMP:17340"/>
        <dbReference type="ChEBI" id="CHEBI:33019"/>
        <dbReference type="ChEBI" id="CHEBI:61560"/>
        <dbReference type="ChEBI" id="CHEBI:173112"/>
        <dbReference type="EC" id="2.7.7.7"/>
    </reaction>
</comment>
<dbReference type="Pfam" id="PF00817">
    <property type="entry name" value="IMS"/>
    <property type="match status" value="1"/>
</dbReference>
<feature type="domain" description="UmuC" evidence="17">
    <location>
        <begin position="23"/>
        <end position="203"/>
    </location>
</feature>
<dbReference type="NCBIfam" id="NF003015">
    <property type="entry name" value="PRK03858.1"/>
    <property type="match status" value="1"/>
</dbReference>
<dbReference type="InterPro" id="IPR043128">
    <property type="entry name" value="Rev_trsase/Diguanyl_cyclase"/>
</dbReference>
<keyword evidence="3 16" id="KW-0515">Mutator protein</keyword>
<evidence type="ECO:0000256" key="12">
    <source>
        <dbReference type="ARBA" id="ARBA00023125"/>
    </source>
</evidence>
<sequence length="418" mass="45179">MSRQDGRLRRISADSVDDAGATILHVDMDAFFASVELLDHPELLGKPVIVGHREGRSVVTTATYEARAYGVGSAMPMARALQLCPNAIVLTPRHELYRDYSARVMAVFEQVTPVVEKLSIDEAFLDVAGARRLLGSPAHIARMLRERVRAETGLTCSIGVAATKFLAKLASGMAKPDGLLVIPPAESLEFLRPLPIRALWGVGGKTEESLSRLGLRTVADIADVPLSALRRAVGDATAVRLHELANGRDPRAVETQRIEKSVGHEVTFHEDISDSGRLERELLRLASQVGERLRRTDTLAGSVALKLRYSDFTTVSRTRRLPEPSNVGRRIYDASLALFRELGVGARPVRLIGVRAENLDAGQLSAGLWDPDADWRDAETAIDGLREKFGKAVVTPASLLGARPGTAGGTRQPGTPGS</sequence>
<evidence type="ECO:0000256" key="14">
    <source>
        <dbReference type="ARBA" id="ARBA00025589"/>
    </source>
</evidence>
<evidence type="ECO:0000256" key="11">
    <source>
        <dbReference type="ARBA" id="ARBA00022932"/>
    </source>
</evidence>
<feature type="binding site" evidence="16">
    <location>
        <position position="27"/>
    </location>
    <ligand>
        <name>Mg(2+)</name>
        <dbReference type="ChEBI" id="CHEBI:18420"/>
    </ligand>
</feature>
<evidence type="ECO:0000256" key="1">
    <source>
        <dbReference type="ARBA" id="ARBA00004496"/>
    </source>
</evidence>
<dbReference type="InterPro" id="IPR050116">
    <property type="entry name" value="DNA_polymerase-Y"/>
</dbReference>
<protein>
    <recommendedName>
        <fullName evidence="16">DNA polymerase IV</fullName>
        <shortName evidence="16">Pol IV</shortName>
        <ecNumber evidence="16">2.7.7.7</ecNumber>
    </recommendedName>
</protein>
<feature type="binding site" evidence="16">
    <location>
        <position position="121"/>
    </location>
    <ligand>
        <name>Mg(2+)</name>
        <dbReference type="ChEBI" id="CHEBI:18420"/>
    </ligand>
</feature>
<dbReference type="SUPFAM" id="SSF100879">
    <property type="entry name" value="Lesion bypass DNA polymerase (Y-family), little finger domain"/>
    <property type="match status" value="1"/>
</dbReference>
<evidence type="ECO:0000256" key="8">
    <source>
        <dbReference type="ARBA" id="ARBA00022723"/>
    </source>
</evidence>
<keyword evidence="13 16" id="KW-0234">DNA repair</keyword>
<evidence type="ECO:0000256" key="7">
    <source>
        <dbReference type="ARBA" id="ARBA00022705"/>
    </source>
</evidence>
<dbReference type="Gene3D" id="3.30.70.270">
    <property type="match status" value="1"/>
</dbReference>
<evidence type="ECO:0000256" key="6">
    <source>
        <dbReference type="ARBA" id="ARBA00022695"/>
    </source>
</evidence>
<dbReference type="InterPro" id="IPR017961">
    <property type="entry name" value="DNA_pol_Y-fam_little_finger"/>
</dbReference>
<dbReference type="GO" id="GO:0042276">
    <property type="term" value="P:error-prone translesion synthesis"/>
    <property type="evidence" value="ECO:0007669"/>
    <property type="project" value="TreeGrafter"/>
</dbReference>
<evidence type="ECO:0000256" key="2">
    <source>
        <dbReference type="ARBA" id="ARBA00010945"/>
    </source>
</evidence>
<dbReference type="CDD" id="cd03586">
    <property type="entry name" value="PolY_Pol_IV_kappa"/>
    <property type="match status" value="1"/>
</dbReference>
<evidence type="ECO:0000256" key="10">
    <source>
        <dbReference type="ARBA" id="ARBA00022842"/>
    </source>
</evidence>
<dbReference type="GO" id="GO:0006261">
    <property type="term" value="P:DNA-templated DNA replication"/>
    <property type="evidence" value="ECO:0007669"/>
    <property type="project" value="UniProtKB-UniRule"/>
</dbReference>
<dbReference type="GO" id="GO:0005829">
    <property type="term" value="C:cytosol"/>
    <property type="evidence" value="ECO:0007669"/>
    <property type="project" value="TreeGrafter"/>
</dbReference>
<dbReference type="Pfam" id="PF11799">
    <property type="entry name" value="IMS_C"/>
    <property type="match status" value="1"/>
</dbReference>
<keyword evidence="11 16" id="KW-0239">DNA-directed DNA polymerase</keyword>
<evidence type="ECO:0000256" key="16">
    <source>
        <dbReference type="HAMAP-Rule" id="MF_01113"/>
    </source>
</evidence>
<dbReference type="Proteomes" id="UP000199183">
    <property type="component" value="Unassembled WGS sequence"/>
</dbReference>
<dbReference type="InterPro" id="IPR022880">
    <property type="entry name" value="DNApol_IV"/>
</dbReference>
<feature type="active site" evidence="16">
    <location>
        <position position="122"/>
    </location>
</feature>
<evidence type="ECO:0000313" key="18">
    <source>
        <dbReference type="EMBL" id="SEC59192.1"/>
    </source>
</evidence>
<evidence type="ECO:0000256" key="9">
    <source>
        <dbReference type="ARBA" id="ARBA00022763"/>
    </source>
</evidence>
<gene>
    <name evidence="16" type="primary">dinB</name>
    <name evidence="18" type="ORF">SAMN04489806_3297</name>
</gene>
<evidence type="ECO:0000256" key="5">
    <source>
        <dbReference type="ARBA" id="ARBA00022679"/>
    </source>
</evidence>
<dbReference type="RefSeq" id="WP_091187930.1">
    <property type="nucleotide sequence ID" value="NZ_FNRY01000002.1"/>
</dbReference>
<keyword evidence="4 16" id="KW-0963">Cytoplasm</keyword>
<evidence type="ECO:0000256" key="4">
    <source>
        <dbReference type="ARBA" id="ARBA00022490"/>
    </source>
</evidence>
<keyword evidence="10 16" id="KW-0460">Magnesium</keyword>
<dbReference type="Gene3D" id="3.40.1170.60">
    <property type="match status" value="1"/>
</dbReference>
<reference evidence="18 19" key="1">
    <citation type="submission" date="2016-10" db="EMBL/GenBank/DDBJ databases">
        <authorList>
            <person name="de Groot N.N."/>
        </authorList>
    </citation>
    <scope>NUCLEOTIDE SEQUENCE [LARGE SCALE GENOMIC DNA]</scope>
    <source>
        <strain evidence="18 19">DSM 21799</strain>
    </source>
</reference>
<comment type="function">
    <text evidence="14 16">Poorly processive, error-prone DNA polymerase involved in untargeted mutagenesis. Copies undamaged DNA at stalled replication forks, which arise in vivo from mismatched or misaligned primer ends. These misaligned primers can be extended by PolIV. Exhibits no 3'-5' exonuclease (proofreading) activity. May be involved in translesional synthesis, in conjunction with the beta clamp from PolIII.</text>
</comment>
<dbReference type="Gene3D" id="3.30.1490.100">
    <property type="entry name" value="DNA polymerase, Y-family, little finger domain"/>
    <property type="match status" value="1"/>
</dbReference>
<dbReference type="FunFam" id="3.40.1170.60:FF:000001">
    <property type="entry name" value="DNA polymerase IV"/>
    <property type="match status" value="1"/>
</dbReference>
<dbReference type="AlphaFoldDB" id="A0A1H4TRT4"/>
<dbReference type="GO" id="GO:0003887">
    <property type="term" value="F:DNA-directed DNA polymerase activity"/>
    <property type="evidence" value="ECO:0007669"/>
    <property type="project" value="UniProtKB-UniRule"/>
</dbReference>
<evidence type="ECO:0000256" key="15">
    <source>
        <dbReference type="ARBA" id="ARBA00049244"/>
    </source>
</evidence>
<keyword evidence="7 16" id="KW-0235">DNA replication</keyword>
<dbReference type="InterPro" id="IPR036775">
    <property type="entry name" value="DNA_pol_Y-fam_lit_finger_sf"/>
</dbReference>
<dbReference type="SUPFAM" id="SSF56672">
    <property type="entry name" value="DNA/RNA polymerases"/>
    <property type="match status" value="1"/>
</dbReference>
<dbReference type="InterPro" id="IPR024728">
    <property type="entry name" value="PolY_HhH_motif"/>
</dbReference>
<name>A0A1H4TRT4_9MICO</name>
<dbReference type="InterPro" id="IPR001126">
    <property type="entry name" value="UmuC"/>
</dbReference>
<keyword evidence="9 16" id="KW-0227">DNA damage</keyword>
<dbReference type="OrthoDB" id="9808813at2"/>
<keyword evidence="12 16" id="KW-0238">DNA-binding</keyword>
<comment type="subcellular location">
    <subcellularLocation>
        <location evidence="1 16">Cytoplasm</location>
    </subcellularLocation>
</comment>
<dbReference type="HAMAP" id="MF_01113">
    <property type="entry name" value="DNApol_IV"/>
    <property type="match status" value="1"/>
</dbReference>
<comment type="subunit">
    <text evidence="16">Monomer.</text>
</comment>
<dbReference type="PANTHER" id="PTHR11076:SF33">
    <property type="entry name" value="DNA POLYMERASE KAPPA"/>
    <property type="match status" value="1"/>
</dbReference>
<evidence type="ECO:0000256" key="3">
    <source>
        <dbReference type="ARBA" id="ARBA00022457"/>
    </source>
</evidence>
<dbReference type="EC" id="2.7.7.7" evidence="16"/>
<dbReference type="EMBL" id="FNRY01000002">
    <property type="protein sequence ID" value="SEC59192.1"/>
    <property type="molecule type" value="Genomic_DNA"/>
</dbReference>
<comment type="similarity">
    <text evidence="2 16">Belongs to the DNA polymerase type-Y family.</text>
</comment>
<feature type="site" description="Substrate discrimination" evidence="16">
    <location>
        <position position="32"/>
    </location>
</feature>
<comment type="cofactor">
    <cofactor evidence="16">
        <name>Mg(2+)</name>
        <dbReference type="ChEBI" id="CHEBI:18420"/>
    </cofactor>
    <text evidence="16">Binds 2 magnesium ions per subunit.</text>
</comment>
<keyword evidence="8 16" id="KW-0479">Metal-binding</keyword>
<dbReference type="GO" id="GO:0006281">
    <property type="term" value="P:DNA repair"/>
    <property type="evidence" value="ECO:0007669"/>
    <property type="project" value="UniProtKB-UniRule"/>
</dbReference>
<dbReference type="Pfam" id="PF11798">
    <property type="entry name" value="IMS_HHH"/>
    <property type="match status" value="1"/>
</dbReference>
<keyword evidence="5 16" id="KW-0808">Transferase</keyword>
<dbReference type="Gene3D" id="1.10.150.20">
    <property type="entry name" value="5' to 3' exonuclease, C-terminal subdomain"/>
    <property type="match status" value="1"/>
</dbReference>
<evidence type="ECO:0000259" key="17">
    <source>
        <dbReference type="PROSITE" id="PS50173"/>
    </source>
</evidence>